<dbReference type="EMBL" id="JBHMAG010000020">
    <property type="protein sequence ID" value="MFB9756092.1"/>
    <property type="molecule type" value="Genomic_DNA"/>
</dbReference>
<proteinExistence type="predicted"/>
<dbReference type="RefSeq" id="WP_344913281.1">
    <property type="nucleotide sequence ID" value="NZ_BAAAYO010000012.1"/>
</dbReference>
<evidence type="ECO:0008006" key="3">
    <source>
        <dbReference type="Google" id="ProtNLM"/>
    </source>
</evidence>
<dbReference type="SUPFAM" id="SSF51126">
    <property type="entry name" value="Pectin lyase-like"/>
    <property type="match status" value="1"/>
</dbReference>
<evidence type="ECO:0000313" key="2">
    <source>
        <dbReference type="Proteomes" id="UP001589619"/>
    </source>
</evidence>
<dbReference type="Proteomes" id="UP001589619">
    <property type="component" value="Unassembled WGS sequence"/>
</dbReference>
<sequence length="976" mass="106879">MEHETNVEGPSLPSRRRLLAALGGAGVALAGSAMLQESSWGQSITSATYGSGGSTGAGIGCRAYATVADLKADTSIVEGMLVMTAGYYAPDDGGASEYVIRAGTLVDDGGSVIDVQNGLQAVLLVKGHIRYKQFGTVSDGVNDDGGQIKKAHAFANTRRVPVIDEAGEYWIKQTTMIVIQTNVRWGQSKFHIDESFNSKAQARFHVLSRQDPAAISFDAATKASFLARMRPGTTLVPELAAYKNTLVFIVDDNDKIGARYGYPGQNGWSKEDFFYVEEHGRIVGEIAWSFNDYTSLTAYPAEESYLVIDGGSFLLSGNNPGNNNSAYWYNGFLVKRSRTTIRNQWVGLEHGASDTSLDPRYGFYYFNYAYEVMLENVRAIPYEQNRPGTEYVLIGTYGIGGRRVLNATFRNVTAEGSMYHWGVFGTNLFKNFRIEGCRLNRVDVHFHCWNLYVSDSEIGYRGFTLTGGGDLVIENTKRYGNQFIGFRQDFGARWDGHIRIRNCRLIVENGGAQVTGLDFRPADFDYKYSIGYGRSIHMENFVFDYTGQTNVNGACQLIRLAGFSKIASTGSRLFFPQWIECRNITVAGRDQGVRIMQISNPFSFDVGRAGGLDGQRLLTNCYMRFENIDGEKVPPQPSEGTASSSFLLNALGTTPYDDQYALFPKIEFIHVGDFWGHFKGAAANVTVRDSTVNCMDNYSGGQMRGSLVLDQCDIRPDAVDDGKVLYTLNAQFGTTFLNCTIHAPILNGVARPDLFARHGFIDINQKLMWNHVNTTLAKQLVDYYAGIGNPVLPEFYAMLKSHHASQGSQMARRKGTTAQRPSPASFLSEPGFTYFDTEQQQLVVWDGAQWVAPSKGGDVWSFYLAGLSSAPAGTSFKRSEAHPSQMYMASRSGSVKAFTAYVNAPTPGPSFTFELWKDGSLWIGGLAGPGASGNPLMSPVTGAAFGAGSRIEVRFTGADGGLVSGAYATLDLHIGY</sequence>
<accession>A0ABV5W695</accession>
<comment type="caution">
    <text evidence="1">The sequence shown here is derived from an EMBL/GenBank/DDBJ whole genome shotgun (WGS) entry which is preliminary data.</text>
</comment>
<organism evidence="1 2">
    <name type="scientific">Paenibacillus hodogayensis</name>
    <dbReference type="NCBI Taxonomy" id="279208"/>
    <lineage>
        <taxon>Bacteria</taxon>
        <taxon>Bacillati</taxon>
        <taxon>Bacillota</taxon>
        <taxon>Bacilli</taxon>
        <taxon>Bacillales</taxon>
        <taxon>Paenibacillaceae</taxon>
        <taxon>Paenibacillus</taxon>
    </lineage>
</organism>
<dbReference type="PROSITE" id="PS51318">
    <property type="entry name" value="TAT"/>
    <property type="match status" value="1"/>
</dbReference>
<gene>
    <name evidence="1" type="ORF">ACFFNY_31330</name>
</gene>
<keyword evidence="2" id="KW-1185">Reference proteome</keyword>
<reference evidence="1 2" key="1">
    <citation type="submission" date="2024-09" db="EMBL/GenBank/DDBJ databases">
        <authorList>
            <person name="Sun Q."/>
            <person name="Mori K."/>
        </authorList>
    </citation>
    <scope>NUCLEOTIDE SEQUENCE [LARGE SCALE GENOMIC DNA]</scope>
    <source>
        <strain evidence="1 2">JCM 12520</strain>
    </source>
</reference>
<dbReference type="InterPro" id="IPR011050">
    <property type="entry name" value="Pectin_lyase_fold/virulence"/>
</dbReference>
<name>A0ABV5W695_9BACL</name>
<evidence type="ECO:0000313" key="1">
    <source>
        <dbReference type="EMBL" id="MFB9756092.1"/>
    </source>
</evidence>
<protein>
    <recommendedName>
        <fullName evidence="3">Right handed beta helix domain-containing protein</fullName>
    </recommendedName>
</protein>
<dbReference type="InterPro" id="IPR006311">
    <property type="entry name" value="TAT_signal"/>
</dbReference>